<keyword evidence="1" id="KW-1133">Transmembrane helix</keyword>
<protein>
    <submittedName>
        <fullName evidence="3">NACHT domain-containing protein</fullName>
    </submittedName>
</protein>
<name>A0ABV9GBV5_9ACTN</name>
<keyword evidence="1" id="KW-0812">Transmembrane</keyword>
<sequence>MPIALGLVGNLATNTVTVSDRWWPPAVWVAVCVLAVGAFLVERGRTREQVPPSDLDGLTEALARAVEEQWRYEEEQRRVHDPVAMGVSWHSAPDALADQWANICRVPAGATAPALAVAGRVEQVAEVYRRIPSGRLVVLGKAGAGKTVLAARLARDLLADRTAGQPLPVIVSVGSWNPATTSLEVWLAGQLLRDHPALAGAVRPGGPTRAAALVSERRVLPILDGFDEIDHGLHRAALSHLNTTPDLPMVITSRAPEYTAAVTETDVLTAAVVIELEDLTLSDLADYLPRTAAGHRTGIWDEVLTQLREQPHASGPAELSRVLSNPLMVFLARTLYSDTPGRNPIELLDNRRPATGDAIEHHLLGAFIPAVYRQLRPGAPRWRTDRAHHYLAYLANHLNRAGTRDLAWWQLRDTVARATRVRLIAALGFTVGLGLGGLFSEAIVEGLAQDLAFTLTFASAVALAFALAYGFPNRGPAPTHSHLQIHGWTRQIGGKLRTGLAEGMRFGLVLSLGGGVTLGLALWFGQGRTLGIGALGLGFLVGAMYSLAVGLIYGLVVGLTTAFEAPVNPRTVAGFSTLLTIDRRNALWRAFVGWLAFALAAGSPVALANLSSAGSVALAMGLGLGLTFGLVFGLLTRLMKSAWSQWLLLARIWLPLTGHLPWAVTAFLHDAHQRGILRQTGAVYQFRHARVQDHLTP</sequence>
<evidence type="ECO:0000313" key="3">
    <source>
        <dbReference type="EMBL" id="MFC4611526.1"/>
    </source>
</evidence>
<feature type="transmembrane region" description="Helical" evidence="1">
    <location>
        <begin position="613"/>
        <end position="635"/>
    </location>
</feature>
<feature type="transmembrane region" description="Helical" evidence="1">
    <location>
        <begin position="586"/>
        <end position="607"/>
    </location>
</feature>
<evidence type="ECO:0000313" key="4">
    <source>
        <dbReference type="Proteomes" id="UP001595993"/>
    </source>
</evidence>
<dbReference type="Pfam" id="PF05729">
    <property type="entry name" value="NACHT"/>
    <property type="match status" value="1"/>
</dbReference>
<accession>A0ABV9GBV5</accession>
<evidence type="ECO:0000256" key="1">
    <source>
        <dbReference type="SAM" id="Phobius"/>
    </source>
</evidence>
<evidence type="ECO:0000259" key="2">
    <source>
        <dbReference type="Pfam" id="PF05729"/>
    </source>
</evidence>
<keyword evidence="1" id="KW-0472">Membrane</keyword>
<proteinExistence type="predicted"/>
<dbReference type="SUPFAM" id="SSF52540">
    <property type="entry name" value="P-loop containing nucleoside triphosphate hydrolases"/>
    <property type="match status" value="1"/>
</dbReference>
<feature type="domain" description="NACHT" evidence="2">
    <location>
        <begin position="136"/>
        <end position="288"/>
    </location>
</feature>
<gene>
    <name evidence="3" type="ORF">ACFO9E_27610</name>
</gene>
<feature type="transmembrane region" description="Helical" evidence="1">
    <location>
        <begin position="451"/>
        <end position="471"/>
    </location>
</feature>
<keyword evidence="4" id="KW-1185">Reference proteome</keyword>
<dbReference type="InterPro" id="IPR007111">
    <property type="entry name" value="NACHT_NTPase"/>
</dbReference>
<feature type="transmembrane region" description="Helical" evidence="1">
    <location>
        <begin position="22"/>
        <end position="41"/>
    </location>
</feature>
<feature type="transmembrane region" description="Helical" evidence="1">
    <location>
        <begin position="537"/>
        <end position="565"/>
    </location>
</feature>
<reference evidence="4" key="1">
    <citation type="journal article" date="2019" name="Int. J. Syst. Evol. Microbiol.">
        <title>The Global Catalogue of Microorganisms (GCM) 10K type strain sequencing project: providing services to taxonomists for standard genome sequencing and annotation.</title>
        <authorList>
            <consortium name="The Broad Institute Genomics Platform"/>
            <consortium name="The Broad Institute Genome Sequencing Center for Infectious Disease"/>
            <person name="Wu L."/>
            <person name="Ma J."/>
        </authorList>
    </citation>
    <scope>NUCLEOTIDE SEQUENCE [LARGE SCALE GENOMIC DNA]</scope>
    <source>
        <strain evidence="4">CGMCC 4.7139</strain>
    </source>
</reference>
<dbReference type="Proteomes" id="UP001595993">
    <property type="component" value="Unassembled WGS sequence"/>
</dbReference>
<feature type="transmembrane region" description="Helical" evidence="1">
    <location>
        <begin position="421"/>
        <end position="439"/>
    </location>
</feature>
<dbReference type="RefSeq" id="WP_381200763.1">
    <property type="nucleotide sequence ID" value="NZ_JBHSFE010000026.1"/>
</dbReference>
<dbReference type="InterPro" id="IPR027417">
    <property type="entry name" value="P-loop_NTPase"/>
</dbReference>
<comment type="caution">
    <text evidence="3">The sequence shown here is derived from an EMBL/GenBank/DDBJ whole genome shotgun (WGS) entry which is preliminary data.</text>
</comment>
<dbReference type="EMBL" id="JBHSFE010000026">
    <property type="protein sequence ID" value="MFC4611526.1"/>
    <property type="molecule type" value="Genomic_DNA"/>
</dbReference>
<dbReference type="Gene3D" id="3.40.50.300">
    <property type="entry name" value="P-loop containing nucleotide triphosphate hydrolases"/>
    <property type="match status" value="1"/>
</dbReference>
<feature type="transmembrane region" description="Helical" evidence="1">
    <location>
        <begin position="506"/>
        <end position="525"/>
    </location>
</feature>
<organism evidence="3 4">
    <name type="scientific">Streptomyces maoxianensis</name>
    <dbReference type="NCBI Taxonomy" id="1459942"/>
    <lineage>
        <taxon>Bacteria</taxon>
        <taxon>Bacillati</taxon>
        <taxon>Actinomycetota</taxon>
        <taxon>Actinomycetes</taxon>
        <taxon>Kitasatosporales</taxon>
        <taxon>Streptomycetaceae</taxon>
        <taxon>Streptomyces</taxon>
    </lineage>
</organism>